<dbReference type="Pfam" id="PF07992">
    <property type="entry name" value="Pyr_redox_2"/>
    <property type="match status" value="1"/>
</dbReference>
<evidence type="ECO:0000259" key="2">
    <source>
        <dbReference type="Pfam" id="PF07992"/>
    </source>
</evidence>
<dbReference type="SUPFAM" id="SSF51905">
    <property type="entry name" value="FAD/NAD(P)-binding domain"/>
    <property type="match status" value="1"/>
</dbReference>
<proteinExistence type="predicted"/>
<protein>
    <submittedName>
        <fullName evidence="3">FAD-dependent oxidoreductase</fullName>
    </submittedName>
</protein>
<dbReference type="InterPro" id="IPR036188">
    <property type="entry name" value="FAD/NAD-bd_sf"/>
</dbReference>
<dbReference type="PANTHER" id="PTHR42949:SF3">
    <property type="entry name" value="ANAEROBIC GLYCEROL-3-PHOSPHATE DEHYDROGENASE SUBUNIT B"/>
    <property type="match status" value="1"/>
</dbReference>
<sequence length="447" mass="49251">MSSHGKQNPSCPCLYHTSKRQHVYRIRKWRTHMKHTNYDLVVIGAGPAGMSAAIQAAMNGAKVAIIDENPIPGGKLLGQLYKDPKSNEWWIGKDIAKMMDEKIKQLPITCFQESEVWGIFPHWKVNLNTGEELSTKNILLATGAAEKAIPIPGWTKPGAMAIGAAQTLANYHRVKPGNKVAIIGIDPLSLTVAHELKLAGIHVIGIFQPPASKFSHEKSNPKQTISYLSTLAHLAPNPWLKGFAKMAKQPFIQTLSTHLPFGINVQGVPLYFRKTILEIEGEQQVEQIKIANLSPNGSIKRTANKTIKVDCVCISGGLYPLTELATLVGCKMAYMKELGGHIPLHNAEMETTEKGIFVAGNITGIESAKVAIAQGKLAGTAISGRMGLLKNVKPAIQKAQKQLRLTRNDSLFHFHPQIEQGRKKVQQLWDQNFPAKEESDQWKQQMP</sequence>
<dbReference type="InterPro" id="IPR023753">
    <property type="entry name" value="FAD/NAD-binding_dom"/>
</dbReference>
<dbReference type="InterPro" id="IPR051691">
    <property type="entry name" value="Metab_Enz_Cyan_OpOx_G3PDH"/>
</dbReference>
<feature type="domain" description="FAD/NAD(P)-binding" evidence="2">
    <location>
        <begin position="38"/>
        <end position="375"/>
    </location>
</feature>
<dbReference type="Gene3D" id="3.50.50.60">
    <property type="entry name" value="FAD/NAD(P)-binding domain"/>
    <property type="match status" value="2"/>
</dbReference>
<dbReference type="GO" id="GO:0016491">
    <property type="term" value="F:oxidoreductase activity"/>
    <property type="evidence" value="ECO:0007669"/>
    <property type="project" value="UniProtKB-KW"/>
</dbReference>
<dbReference type="AlphaFoldDB" id="A0A6N8FHZ5"/>
<evidence type="ECO:0000256" key="1">
    <source>
        <dbReference type="ARBA" id="ARBA00023002"/>
    </source>
</evidence>
<gene>
    <name evidence="3" type="ORF">GMD78_04585</name>
</gene>
<comment type="caution">
    <text evidence="3">The sequence shown here is derived from an EMBL/GenBank/DDBJ whole genome shotgun (WGS) entry which is preliminary data.</text>
</comment>
<dbReference type="EMBL" id="WOCA01000002">
    <property type="protein sequence ID" value="MUK87677.1"/>
    <property type="molecule type" value="Genomic_DNA"/>
</dbReference>
<keyword evidence="1" id="KW-0560">Oxidoreductase</keyword>
<dbReference type="PANTHER" id="PTHR42949">
    <property type="entry name" value="ANAEROBIC GLYCEROL-3-PHOSPHATE DEHYDROGENASE SUBUNIT B"/>
    <property type="match status" value="1"/>
</dbReference>
<accession>A0A6N8FHZ5</accession>
<evidence type="ECO:0000313" key="4">
    <source>
        <dbReference type="Proteomes" id="UP000469125"/>
    </source>
</evidence>
<dbReference type="Proteomes" id="UP000469125">
    <property type="component" value="Unassembled WGS sequence"/>
</dbReference>
<dbReference type="PRINTS" id="PR00368">
    <property type="entry name" value="FADPNR"/>
</dbReference>
<reference evidence="3 4" key="1">
    <citation type="submission" date="2019-11" db="EMBL/GenBank/DDBJ databases">
        <authorList>
            <person name="Li X."/>
        </authorList>
    </citation>
    <scope>NUCLEOTIDE SEQUENCE [LARGE SCALE GENOMIC DNA]</scope>
    <source>
        <strain evidence="3 4">L9</strain>
    </source>
</reference>
<dbReference type="PRINTS" id="PR00469">
    <property type="entry name" value="PNDRDTASEII"/>
</dbReference>
<organism evidence="3 4">
    <name type="scientific">Ornithinibacillus caprae</name>
    <dbReference type="NCBI Taxonomy" id="2678566"/>
    <lineage>
        <taxon>Bacteria</taxon>
        <taxon>Bacillati</taxon>
        <taxon>Bacillota</taxon>
        <taxon>Bacilli</taxon>
        <taxon>Bacillales</taxon>
        <taxon>Bacillaceae</taxon>
        <taxon>Ornithinibacillus</taxon>
    </lineage>
</organism>
<name>A0A6N8FHZ5_9BACI</name>
<keyword evidence="4" id="KW-1185">Reference proteome</keyword>
<evidence type="ECO:0000313" key="3">
    <source>
        <dbReference type="EMBL" id="MUK87677.1"/>
    </source>
</evidence>